<keyword evidence="3" id="KW-1185">Reference proteome</keyword>
<feature type="transmembrane region" description="Helical" evidence="1">
    <location>
        <begin position="32"/>
        <end position="50"/>
    </location>
</feature>
<sequence length="219" mass="24681">MRLIRKWGILLVLGGILGVFLGYNGAELSGKTLLIIFGCVLIVALALNIIQTNYVLRYSRNDHTVAKTLQRLSRSTPYFAAISDLLEGRTESAAARLGSIKNDKLRAVVGAAIAMENGLWHEAEKHIHIQDNNDARNTSKALLRLYQDDWKGYEEAKRLVDHQGLQYALEADAAFRRGDLAKADELGELAIAHTAGMQRYALIRYRELRSKEPQRRNYF</sequence>
<evidence type="ECO:0000256" key="1">
    <source>
        <dbReference type="SAM" id="Phobius"/>
    </source>
</evidence>
<keyword evidence="1" id="KW-1133">Transmembrane helix</keyword>
<dbReference type="Proteomes" id="UP000005387">
    <property type="component" value="Unassembled WGS sequence"/>
</dbReference>
<feature type="transmembrane region" description="Helical" evidence="1">
    <location>
        <begin position="7"/>
        <end position="26"/>
    </location>
</feature>
<organism evidence="2 3">
    <name type="scientific">Paenibacillus curdlanolyticus YK9</name>
    <dbReference type="NCBI Taxonomy" id="717606"/>
    <lineage>
        <taxon>Bacteria</taxon>
        <taxon>Bacillati</taxon>
        <taxon>Bacillota</taxon>
        <taxon>Bacilli</taxon>
        <taxon>Bacillales</taxon>
        <taxon>Paenibacillaceae</taxon>
        <taxon>Paenibacillus</taxon>
    </lineage>
</organism>
<protein>
    <submittedName>
        <fullName evidence="2">Uncharacterized protein</fullName>
    </submittedName>
</protein>
<dbReference type="RefSeq" id="WP_006040307.1">
    <property type="nucleotide sequence ID" value="NZ_AEDD01000013.1"/>
</dbReference>
<evidence type="ECO:0000313" key="2">
    <source>
        <dbReference type="EMBL" id="EFM08859.1"/>
    </source>
</evidence>
<gene>
    <name evidence="2" type="ORF">PaecuDRAFT_4324</name>
</gene>
<keyword evidence="1" id="KW-0472">Membrane</keyword>
<dbReference type="AlphaFoldDB" id="E0IF83"/>
<dbReference type="eggNOG" id="ENOG5032UEM">
    <property type="taxonomic scope" value="Bacteria"/>
</dbReference>
<reference evidence="2 3" key="1">
    <citation type="submission" date="2010-07" db="EMBL/GenBank/DDBJ databases">
        <title>The draft genome of Paenibacillus curdlanolyticus YK9.</title>
        <authorList>
            <consortium name="US DOE Joint Genome Institute (JGI-PGF)"/>
            <person name="Lucas S."/>
            <person name="Copeland A."/>
            <person name="Lapidus A."/>
            <person name="Cheng J.-F."/>
            <person name="Bruce D."/>
            <person name="Goodwin L."/>
            <person name="Pitluck S."/>
            <person name="Land M.L."/>
            <person name="Hauser L."/>
            <person name="Chang Y.-J."/>
            <person name="Jeffries C."/>
            <person name="Anderson I.J."/>
            <person name="Johnson E."/>
            <person name="Loganathan U."/>
            <person name="Mulhopadhyay B."/>
            <person name="Kyrpides N."/>
            <person name="Woyke T.J."/>
        </authorList>
    </citation>
    <scope>NUCLEOTIDE SEQUENCE [LARGE SCALE GENOMIC DNA]</scope>
    <source>
        <strain evidence="2 3">YK9</strain>
    </source>
</reference>
<keyword evidence="1" id="KW-0812">Transmembrane</keyword>
<name>E0IF83_9BACL</name>
<evidence type="ECO:0000313" key="3">
    <source>
        <dbReference type="Proteomes" id="UP000005387"/>
    </source>
</evidence>
<proteinExistence type="predicted"/>
<dbReference type="EMBL" id="AEDD01000013">
    <property type="protein sequence ID" value="EFM08859.1"/>
    <property type="molecule type" value="Genomic_DNA"/>
</dbReference>
<accession>E0IF83</accession>
<dbReference type="OrthoDB" id="2609580at2"/>